<dbReference type="CDD" id="cd03419">
    <property type="entry name" value="GRX_GRXh_1_2_like"/>
    <property type="match status" value="1"/>
</dbReference>
<evidence type="ECO:0000256" key="10">
    <source>
        <dbReference type="ARBA" id="ARBA00023284"/>
    </source>
</evidence>
<evidence type="ECO:0000256" key="2">
    <source>
        <dbReference type="ARBA" id="ARBA00007568"/>
    </source>
</evidence>
<feature type="domain" description="NB-ARC" evidence="13">
    <location>
        <begin position="177"/>
        <end position="335"/>
    </location>
</feature>
<dbReference type="Pfam" id="PF23598">
    <property type="entry name" value="LRR_14"/>
    <property type="match status" value="1"/>
</dbReference>
<feature type="domain" description="Disease resistance R13L4/SHOC-2-like LRR" evidence="16">
    <location>
        <begin position="546"/>
        <end position="638"/>
    </location>
</feature>
<evidence type="ECO:0000313" key="17">
    <source>
        <dbReference type="EMBL" id="KAG2639552.1"/>
    </source>
</evidence>
<dbReference type="Gene3D" id="1.10.8.430">
    <property type="entry name" value="Helical domain of apoptotic protease-activating factors"/>
    <property type="match status" value="1"/>
</dbReference>
<dbReference type="GO" id="GO:0002758">
    <property type="term" value="P:innate immune response-activating signaling pathway"/>
    <property type="evidence" value="ECO:0007669"/>
    <property type="project" value="UniProtKB-ARBA"/>
</dbReference>
<evidence type="ECO:0008006" key="19">
    <source>
        <dbReference type="Google" id="ProtNLM"/>
    </source>
</evidence>
<comment type="similarity">
    <text evidence="3">Belongs to the disease resistance NB-LRR family.</text>
</comment>
<evidence type="ECO:0000256" key="8">
    <source>
        <dbReference type="ARBA" id="ARBA00022821"/>
    </source>
</evidence>
<dbReference type="NCBIfam" id="TIGR02189">
    <property type="entry name" value="GlrX-like_plant"/>
    <property type="match status" value="1"/>
</dbReference>
<dbReference type="Gene3D" id="1.20.5.4130">
    <property type="match status" value="1"/>
</dbReference>
<dbReference type="SUPFAM" id="SSF52058">
    <property type="entry name" value="L domain-like"/>
    <property type="match status" value="1"/>
</dbReference>
<comment type="caution">
    <text evidence="17">The sequence shown here is derived from an EMBL/GenBank/DDBJ whole genome shotgun (WGS) entry which is preliminary data.</text>
</comment>
<dbReference type="GO" id="GO:0009626">
    <property type="term" value="P:plant-type hypersensitive response"/>
    <property type="evidence" value="ECO:0007669"/>
    <property type="project" value="UniProtKB-ARBA"/>
</dbReference>
<dbReference type="InterPro" id="IPR055414">
    <property type="entry name" value="LRR_R13L4/SHOC2-like"/>
</dbReference>
<dbReference type="InterPro" id="IPR041118">
    <property type="entry name" value="Rx_N"/>
</dbReference>
<dbReference type="Gene3D" id="3.80.10.10">
    <property type="entry name" value="Ribonuclease Inhibitor"/>
    <property type="match status" value="1"/>
</dbReference>
<dbReference type="PANTHER" id="PTHR23155:SF1087">
    <property type="entry name" value="OS11G0462900 PROTEIN"/>
    <property type="match status" value="1"/>
</dbReference>
<dbReference type="Gene3D" id="3.40.30.10">
    <property type="entry name" value="Glutaredoxin"/>
    <property type="match status" value="1"/>
</dbReference>
<dbReference type="PROSITE" id="PS51354">
    <property type="entry name" value="GLUTAREDOXIN_2"/>
    <property type="match status" value="1"/>
</dbReference>
<dbReference type="PANTHER" id="PTHR23155">
    <property type="entry name" value="DISEASE RESISTANCE PROTEIN RP"/>
    <property type="match status" value="1"/>
</dbReference>
<dbReference type="InterPro" id="IPR058922">
    <property type="entry name" value="WHD_DRP"/>
</dbReference>
<sequence length="935" mass="104186">MQVLNCASTGAMGSILRKLNELLLRADEDEAQTIRQLRDGVATIGTKLAELSEVHDPPLTVTYWMRDARELSYDMEDCVDLFVVHANSDARKKTAWVDEVSGFRTRVEEVMERYHRFNLEHVLITSRPQLAATKTAASHRLRQQMASDEDHNTVAPVGMEGPRAEIVTWLKPKGDDEKELQLKVVSILGVEGVGKSTLAQELWRTLGEDHQFECRAFVKASKKPNMRMILRSILLQVRPNQQLPEACRVPDLIHDITKHLQDKRYFIIIDDLWAVSVWDTVSRAFPEGNCCSRIVTTTTLKEVALACCSYDPENIFKMKSLSHGHSTELFVTTVFGSGKECPQKFHDVSDEITEKCGGLPLAIICIATLVSSKPEAGHQWEYIQNFLLENLRTNPTSVEILKQVLNLCYSSLPHCLKTCLLYLSVYPENYFILKEDLVKQWIAEDFICAKEEDDIVEVASSYFDELVSLGLIQRMDINRNKKGLHYVVHPTVFEFITCKSMEDNFITVIDYSQSTVALTEKIRRLSLHFGSATYATIPESMARSEIRSLSFMGLLNCMPSLANFKLVRVMILHVLVDNGEKSFPLTGIGGLLFLRYLQVRCNVTVQLPEEIGCLKHLETLEIQRVAAVPSEIVCLASFKMKRFDRVDGEYDPLKKNWIHEMRLSNERDDVVKILHAVSKEDLSNDQPAGVVGKMLGDDDLSNDQRGGVLGKMPWEDDLPNDQPAGALGNMPGDDALSNGQPGGVVGKMPGDDDLSNDQRGGVLGKMPCEDDLSNDQPRGVLGKMISEDDLPNDQSAGVLGKMPWEDDISNGQPGGVLGNMEGEHMNKYDAYTRVMKLASKRAVVVFTLSSCTMSHTVTQLMADLGVNPLVHELDSDPSGKELERALLKMLGGRRLSAVPAVFIGGKLIGGSDRVMSLHLAGQLMPLLRTAAALWV</sequence>
<feature type="domain" description="Glutaredoxin" evidence="12">
    <location>
        <begin position="843"/>
        <end position="908"/>
    </location>
</feature>
<evidence type="ECO:0000259" key="12">
    <source>
        <dbReference type="Pfam" id="PF00462"/>
    </source>
</evidence>
<dbReference type="GO" id="GO:0005737">
    <property type="term" value="C:cytoplasm"/>
    <property type="evidence" value="ECO:0007669"/>
    <property type="project" value="UniProtKB-SubCell"/>
</dbReference>
<evidence type="ECO:0000256" key="1">
    <source>
        <dbReference type="ARBA" id="ARBA00004496"/>
    </source>
</evidence>
<evidence type="ECO:0000256" key="3">
    <source>
        <dbReference type="ARBA" id="ARBA00008894"/>
    </source>
</evidence>
<dbReference type="Pfam" id="PF00462">
    <property type="entry name" value="Glutaredoxin"/>
    <property type="match status" value="1"/>
</dbReference>
<dbReference type="InterPro" id="IPR036249">
    <property type="entry name" value="Thioredoxin-like_sf"/>
</dbReference>
<dbReference type="Pfam" id="PF23559">
    <property type="entry name" value="WHD_DRP"/>
    <property type="match status" value="1"/>
</dbReference>
<evidence type="ECO:0000256" key="6">
    <source>
        <dbReference type="ARBA" id="ARBA00022737"/>
    </source>
</evidence>
<keyword evidence="18" id="KW-1185">Reference proteome</keyword>
<dbReference type="EMBL" id="CM029039">
    <property type="protein sequence ID" value="KAG2639552.1"/>
    <property type="molecule type" value="Genomic_DNA"/>
</dbReference>
<dbReference type="InterPro" id="IPR002182">
    <property type="entry name" value="NB-ARC"/>
</dbReference>
<evidence type="ECO:0000256" key="7">
    <source>
        <dbReference type="ARBA" id="ARBA00022741"/>
    </source>
</evidence>
<proteinExistence type="inferred from homology"/>
<evidence type="ECO:0000256" key="11">
    <source>
        <dbReference type="SAM" id="MobiDB-lite"/>
    </source>
</evidence>
<evidence type="ECO:0000259" key="13">
    <source>
        <dbReference type="Pfam" id="PF00931"/>
    </source>
</evidence>
<gene>
    <name evidence="17" type="ORF">PVAP13_2KG003100</name>
</gene>
<comment type="similarity">
    <text evidence="2">Belongs to the glutaredoxin family. CC-type subfamily.</text>
</comment>
<organism evidence="17 18">
    <name type="scientific">Panicum virgatum</name>
    <name type="common">Blackwell switchgrass</name>
    <dbReference type="NCBI Taxonomy" id="38727"/>
    <lineage>
        <taxon>Eukaryota</taxon>
        <taxon>Viridiplantae</taxon>
        <taxon>Streptophyta</taxon>
        <taxon>Embryophyta</taxon>
        <taxon>Tracheophyta</taxon>
        <taxon>Spermatophyta</taxon>
        <taxon>Magnoliopsida</taxon>
        <taxon>Liliopsida</taxon>
        <taxon>Poales</taxon>
        <taxon>Poaceae</taxon>
        <taxon>PACMAD clade</taxon>
        <taxon>Panicoideae</taxon>
        <taxon>Panicodae</taxon>
        <taxon>Paniceae</taxon>
        <taxon>Panicinae</taxon>
        <taxon>Panicum</taxon>
        <taxon>Panicum sect. Hiantes</taxon>
    </lineage>
</organism>
<evidence type="ECO:0000259" key="14">
    <source>
        <dbReference type="Pfam" id="PF18052"/>
    </source>
</evidence>
<comment type="subcellular location">
    <subcellularLocation>
        <location evidence="1">Cytoplasm</location>
    </subcellularLocation>
</comment>
<protein>
    <recommendedName>
        <fullName evidence="19">NB-ARC domain-containing protein</fullName>
    </recommendedName>
</protein>
<evidence type="ECO:0000256" key="4">
    <source>
        <dbReference type="ARBA" id="ARBA00022490"/>
    </source>
</evidence>
<dbReference type="GO" id="GO:0043531">
    <property type="term" value="F:ADP binding"/>
    <property type="evidence" value="ECO:0007669"/>
    <property type="project" value="InterPro"/>
</dbReference>
<dbReference type="FunFam" id="1.10.10.10:FF:000322">
    <property type="entry name" value="Probable disease resistance protein At1g63360"/>
    <property type="match status" value="1"/>
</dbReference>
<dbReference type="Pfam" id="PF18052">
    <property type="entry name" value="Rx_N"/>
    <property type="match status" value="1"/>
</dbReference>
<dbReference type="InterPro" id="IPR042197">
    <property type="entry name" value="Apaf_helical"/>
</dbReference>
<keyword evidence="7" id="KW-0547">Nucleotide-binding</keyword>
<reference evidence="17" key="1">
    <citation type="submission" date="2020-05" db="EMBL/GenBank/DDBJ databases">
        <title>WGS assembly of Panicum virgatum.</title>
        <authorList>
            <person name="Lovell J.T."/>
            <person name="Jenkins J."/>
            <person name="Shu S."/>
            <person name="Juenger T.E."/>
            <person name="Schmutz J."/>
        </authorList>
    </citation>
    <scope>NUCLEOTIDE SEQUENCE</scope>
    <source>
        <strain evidence="17">AP13</strain>
    </source>
</reference>
<evidence type="ECO:0000256" key="9">
    <source>
        <dbReference type="ARBA" id="ARBA00023054"/>
    </source>
</evidence>
<keyword evidence="4" id="KW-0963">Cytoplasm</keyword>
<feature type="region of interest" description="Disordered" evidence="11">
    <location>
        <begin position="718"/>
        <end position="757"/>
    </location>
</feature>
<keyword evidence="9" id="KW-0175">Coiled coil</keyword>
<dbReference type="InterPro" id="IPR002109">
    <property type="entry name" value="Glutaredoxin"/>
</dbReference>
<dbReference type="GO" id="GO:0042742">
    <property type="term" value="P:defense response to bacterium"/>
    <property type="evidence" value="ECO:0007669"/>
    <property type="project" value="UniProtKB-ARBA"/>
</dbReference>
<dbReference type="Pfam" id="PF00931">
    <property type="entry name" value="NB-ARC"/>
    <property type="match status" value="1"/>
</dbReference>
<evidence type="ECO:0000259" key="15">
    <source>
        <dbReference type="Pfam" id="PF23559"/>
    </source>
</evidence>
<feature type="domain" description="Disease resistance N-terminal" evidence="14">
    <location>
        <begin position="11"/>
        <end position="92"/>
    </location>
</feature>
<dbReference type="SUPFAM" id="SSF52540">
    <property type="entry name" value="P-loop containing nucleoside triphosphate hydrolases"/>
    <property type="match status" value="1"/>
</dbReference>
<dbReference type="Proteomes" id="UP000823388">
    <property type="component" value="Chromosome 2K"/>
</dbReference>
<evidence type="ECO:0000313" key="18">
    <source>
        <dbReference type="Proteomes" id="UP000823388"/>
    </source>
</evidence>
<keyword evidence="6" id="KW-0677">Repeat</keyword>
<dbReference type="PRINTS" id="PR00364">
    <property type="entry name" value="DISEASERSIST"/>
</dbReference>
<dbReference type="SUPFAM" id="SSF52833">
    <property type="entry name" value="Thioredoxin-like"/>
    <property type="match status" value="1"/>
</dbReference>
<evidence type="ECO:0000259" key="16">
    <source>
        <dbReference type="Pfam" id="PF23598"/>
    </source>
</evidence>
<keyword evidence="8" id="KW-0611">Plant defense</keyword>
<evidence type="ECO:0000256" key="5">
    <source>
        <dbReference type="ARBA" id="ARBA00022614"/>
    </source>
</evidence>
<dbReference type="InterPro" id="IPR044974">
    <property type="entry name" value="Disease_R_plants"/>
</dbReference>
<keyword evidence="10" id="KW-0676">Redox-active center</keyword>
<dbReference type="Gene3D" id="3.40.50.300">
    <property type="entry name" value="P-loop containing nucleotide triphosphate hydrolases"/>
    <property type="match status" value="1"/>
</dbReference>
<dbReference type="AlphaFoldDB" id="A0A8T0VTR9"/>
<dbReference type="InterPro" id="IPR011905">
    <property type="entry name" value="GlrX-like_pln_2"/>
</dbReference>
<dbReference type="InterPro" id="IPR032675">
    <property type="entry name" value="LRR_dom_sf"/>
</dbReference>
<name>A0A8T0VTR9_PANVG</name>
<keyword evidence="5" id="KW-0433">Leucine-rich repeat</keyword>
<accession>A0A8T0VTR9</accession>
<feature type="domain" description="Disease resistance protein winged helix" evidence="15">
    <location>
        <begin position="425"/>
        <end position="495"/>
    </location>
</feature>
<dbReference type="InterPro" id="IPR027417">
    <property type="entry name" value="P-loop_NTPase"/>
</dbReference>